<name>A0A8H3EKE6_9LECA</name>
<proteinExistence type="predicted"/>
<organism evidence="1 2">
    <name type="scientific">Heterodermia speciosa</name>
    <dbReference type="NCBI Taxonomy" id="116794"/>
    <lineage>
        <taxon>Eukaryota</taxon>
        <taxon>Fungi</taxon>
        <taxon>Dikarya</taxon>
        <taxon>Ascomycota</taxon>
        <taxon>Pezizomycotina</taxon>
        <taxon>Lecanoromycetes</taxon>
        <taxon>OSLEUM clade</taxon>
        <taxon>Lecanoromycetidae</taxon>
        <taxon>Caliciales</taxon>
        <taxon>Physciaceae</taxon>
        <taxon>Heterodermia</taxon>
    </lineage>
</organism>
<gene>
    <name evidence="1" type="ORF">HETSPECPRED_008046</name>
</gene>
<accession>A0A8H3EKE6</accession>
<reference evidence="1" key="1">
    <citation type="submission" date="2021-03" db="EMBL/GenBank/DDBJ databases">
        <authorList>
            <person name="Tagirdzhanova G."/>
        </authorList>
    </citation>
    <scope>NUCLEOTIDE SEQUENCE</scope>
</reference>
<comment type="caution">
    <text evidence="1">The sequence shown here is derived from an EMBL/GenBank/DDBJ whole genome shotgun (WGS) entry which is preliminary data.</text>
</comment>
<evidence type="ECO:0000313" key="2">
    <source>
        <dbReference type="Proteomes" id="UP000664521"/>
    </source>
</evidence>
<sequence length="204" mass="22029">MTNHKWLHRSHARSRHNHFGIQGKLAGRIPVSAAPTQATLPILVVTGAPTREGSTEKLWMQLNNRHVAAVKVAGALFDPTLPNTLFTSMGPEACRNGRFHLRLGALALIHNISVHAPNNWPQSIRSSTRIPTCQPIYTVAICQPQPATNRSGSSDCNAAIRAASHDHSCLGDATETDDDVSTTTCNTHVSQSEPICAVHPSLLM</sequence>
<evidence type="ECO:0000313" key="1">
    <source>
        <dbReference type="EMBL" id="CAF9908326.1"/>
    </source>
</evidence>
<dbReference type="AlphaFoldDB" id="A0A8H3EKE6"/>
<keyword evidence="2" id="KW-1185">Reference proteome</keyword>
<dbReference type="EMBL" id="CAJPDS010000006">
    <property type="protein sequence ID" value="CAF9908326.1"/>
    <property type="molecule type" value="Genomic_DNA"/>
</dbReference>
<dbReference type="Proteomes" id="UP000664521">
    <property type="component" value="Unassembled WGS sequence"/>
</dbReference>
<protein>
    <submittedName>
        <fullName evidence="1">Uncharacterized protein</fullName>
    </submittedName>
</protein>